<gene>
    <name evidence="3" type="ORF">E2C01_049280</name>
</gene>
<feature type="transmembrane region" description="Helical" evidence="1">
    <location>
        <begin position="80"/>
        <end position="102"/>
    </location>
</feature>
<evidence type="ECO:0000256" key="1">
    <source>
        <dbReference type="SAM" id="Phobius"/>
    </source>
</evidence>
<feature type="signal peptide" evidence="2">
    <location>
        <begin position="1"/>
        <end position="20"/>
    </location>
</feature>
<evidence type="ECO:0008006" key="5">
    <source>
        <dbReference type="Google" id="ProtNLM"/>
    </source>
</evidence>
<sequence length="133" mass="15312">MINLLLCLATVVAHMAVCDSSTLLAMVSLPRLEVAQSTIAQLICEWKDGRSSYLRPHEPSALEIAAEQMRLWPNIENSKFIILILLISLAHSSDVYVFKIRFIGCNMKKRKKNSETTLQYYHVKWLRSSYRLQ</sequence>
<evidence type="ECO:0000256" key="2">
    <source>
        <dbReference type="SAM" id="SignalP"/>
    </source>
</evidence>
<keyword evidence="2" id="KW-0732">Signal</keyword>
<proteinExistence type="predicted"/>
<keyword evidence="4" id="KW-1185">Reference proteome</keyword>
<keyword evidence="1" id="KW-0472">Membrane</keyword>
<keyword evidence="1" id="KW-0812">Transmembrane</keyword>
<evidence type="ECO:0000313" key="4">
    <source>
        <dbReference type="Proteomes" id="UP000324222"/>
    </source>
</evidence>
<accession>A0A5B7GDF8</accession>
<feature type="chain" id="PRO_5022958563" description="Secreted protein" evidence="2">
    <location>
        <begin position="21"/>
        <end position="133"/>
    </location>
</feature>
<reference evidence="3 4" key="1">
    <citation type="submission" date="2019-05" db="EMBL/GenBank/DDBJ databases">
        <title>Another draft genome of Portunus trituberculatus and its Hox gene families provides insights of decapod evolution.</title>
        <authorList>
            <person name="Jeong J.-H."/>
            <person name="Song I."/>
            <person name="Kim S."/>
            <person name="Choi T."/>
            <person name="Kim D."/>
            <person name="Ryu S."/>
            <person name="Kim W."/>
        </authorList>
    </citation>
    <scope>NUCLEOTIDE SEQUENCE [LARGE SCALE GENOMIC DNA]</scope>
    <source>
        <tissue evidence="3">Muscle</tissue>
    </source>
</reference>
<comment type="caution">
    <text evidence="3">The sequence shown here is derived from an EMBL/GenBank/DDBJ whole genome shotgun (WGS) entry which is preliminary data.</text>
</comment>
<dbReference type="AlphaFoldDB" id="A0A5B7GDF8"/>
<protein>
    <recommendedName>
        <fullName evidence="5">Secreted protein</fullName>
    </recommendedName>
</protein>
<dbReference type="EMBL" id="VSRR010013090">
    <property type="protein sequence ID" value="MPC55347.1"/>
    <property type="molecule type" value="Genomic_DNA"/>
</dbReference>
<dbReference type="Proteomes" id="UP000324222">
    <property type="component" value="Unassembled WGS sequence"/>
</dbReference>
<name>A0A5B7GDF8_PORTR</name>
<evidence type="ECO:0000313" key="3">
    <source>
        <dbReference type="EMBL" id="MPC55347.1"/>
    </source>
</evidence>
<organism evidence="3 4">
    <name type="scientific">Portunus trituberculatus</name>
    <name type="common">Swimming crab</name>
    <name type="synonym">Neptunus trituberculatus</name>
    <dbReference type="NCBI Taxonomy" id="210409"/>
    <lineage>
        <taxon>Eukaryota</taxon>
        <taxon>Metazoa</taxon>
        <taxon>Ecdysozoa</taxon>
        <taxon>Arthropoda</taxon>
        <taxon>Crustacea</taxon>
        <taxon>Multicrustacea</taxon>
        <taxon>Malacostraca</taxon>
        <taxon>Eumalacostraca</taxon>
        <taxon>Eucarida</taxon>
        <taxon>Decapoda</taxon>
        <taxon>Pleocyemata</taxon>
        <taxon>Brachyura</taxon>
        <taxon>Eubrachyura</taxon>
        <taxon>Portunoidea</taxon>
        <taxon>Portunidae</taxon>
        <taxon>Portuninae</taxon>
        <taxon>Portunus</taxon>
    </lineage>
</organism>
<keyword evidence="1" id="KW-1133">Transmembrane helix</keyword>